<sequence length="163" mass="18804">MKNEMINHDDIEHGLANDFGKENKFTCVKVDSITIMIEFLDCLEYLDLVIKYKEMFNIGFDNMLVWFYNEHLKFVNEKEILVIDGFEPPMQQTQPYTPALILINLSEPPLNPYLIHHSTLQGVMVEAKLEVVVVADLVIIHPPLDMDNMFPTKVAIFNPIASH</sequence>
<dbReference type="Proteomes" id="UP000326396">
    <property type="component" value="Linkage Group LG12"/>
</dbReference>
<reference evidence="1 2" key="1">
    <citation type="submission" date="2019-05" db="EMBL/GenBank/DDBJ databases">
        <title>Mikania micrantha, genome provides insights into the molecular mechanism of rapid growth.</title>
        <authorList>
            <person name="Liu B."/>
        </authorList>
    </citation>
    <scope>NUCLEOTIDE SEQUENCE [LARGE SCALE GENOMIC DNA]</scope>
    <source>
        <strain evidence="1">NLD-2019</strain>
        <tissue evidence="1">Leaf</tissue>
    </source>
</reference>
<proteinExistence type="predicted"/>
<dbReference type="EMBL" id="SZYD01000004">
    <property type="protein sequence ID" value="KAD6454912.1"/>
    <property type="molecule type" value="Genomic_DNA"/>
</dbReference>
<organism evidence="1 2">
    <name type="scientific">Mikania micrantha</name>
    <name type="common">bitter vine</name>
    <dbReference type="NCBI Taxonomy" id="192012"/>
    <lineage>
        <taxon>Eukaryota</taxon>
        <taxon>Viridiplantae</taxon>
        <taxon>Streptophyta</taxon>
        <taxon>Embryophyta</taxon>
        <taxon>Tracheophyta</taxon>
        <taxon>Spermatophyta</taxon>
        <taxon>Magnoliopsida</taxon>
        <taxon>eudicotyledons</taxon>
        <taxon>Gunneridae</taxon>
        <taxon>Pentapetalae</taxon>
        <taxon>asterids</taxon>
        <taxon>campanulids</taxon>
        <taxon>Asterales</taxon>
        <taxon>Asteraceae</taxon>
        <taxon>Asteroideae</taxon>
        <taxon>Heliantheae alliance</taxon>
        <taxon>Eupatorieae</taxon>
        <taxon>Mikania</taxon>
    </lineage>
</organism>
<name>A0A5N6PK93_9ASTR</name>
<dbReference type="OrthoDB" id="1838866at2759"/>
<accession>A0A5N6PK93</accession>
<dbReference type="AlphaFoldDB" id="A0A5N6PK93"/>
<protein>
    <submittedName>
        <fullName evidence="1">Uncharacterized protein</fullName>
    </submittedName>
</protein>
<keyword evidence="2" id="KW-1185">Reference proteome</keyword>
<gene>
    <name evidence="1" type="ORF">E3N88_09618</name>
</gene>
<evidence type="ECO:0000313" key="2">
    <source>
        <dbReference type="Proteomes" id="UP000326396"/>
    </source>
</evidence>
<evidence type="ECO:0000313" key="1">
    <source>
        <dbReference type="EMBL" id="KAD6454912.1"/>
    </source>
</evidence>
<comment type="caution">
    <text evidence="1">The sequence shown here is derived from an EMBL/GenBank/DDBJ whole genome shotgun (WGS) entry which is preliminary data.</text>
</comment>